<proteinExistence type="predicted"/>
<keyword evidence="4" id="KW-1185">Reference proteome</keyword>
<dbReference type="InterPro" id="IPR037126">
    <property type="entry name" value="PdaC/RsiV-like_sf"/>
</dbReference>
<accession>A0A4Z1RAL1</accession>
<comment type="caution">
    <text evidence="3">The sequence shown here is derived from an EMBL/GenBank/DDBJ whole genome shotgun (WGS) entry which is preliminary data.</text>
</comment>
<evidence type="ECO:0000259" key="2">
    <source>
        <dbReference type="Pfam" id="PF11738"/>
    </source>
</evidence>
<feature type="domain" description="DUF3298" evidence="2">
    <location>
        <begin position="229"/>
        <end position="254"/>
    </location>
</feature>
<sequence>MKYWWIGLAVLALAACGRNEEAGSAPSAAGVPQQETPSPEAPQPEPTLADVIEQTPRYIVGISYPPEARRYPGLASELHRYGQAARSELVDAAGSAGEAPGGLVYDLSLEFRMLVESPQLVAVAADGSSYTGGAHGNPLVARFVWLPQRERLLRAGDLVPDAEGWTAISRHVREQLHATLGTRIDAEELSPEARSEALRTAGRMIDDGSAPEPDNFDSFEPVLDPQGRIEALRFVFPPYQVGPYADGTQSVLVPAHVLLPHVAQEYRGLFSTATPADATGDTVTPERQ</sequence>
<evidence type="ECO:0000313" key="4">
    <source>
        <dbReference type="Proteomes" id="UP000298681"/>
    </source>
</evidence>
<name>A0A4Z1RAL1_9GAMM</name>
<dbReference type="Gene3D" id="3.90.640.20">
    <property type="entry name" value="Heat-shock cognate protein, ATPase"/>
    <property type="match status" value="1"/>
</dbReference>
<dbReference type="RefSeq" id="WP_134673152.1">
    <property type="nucleotide sequence ID" value="NZ_SPUH01000001.1"/>
</dbReference>
<organism evidence="3 4">
    <name type="scientific">Luteimonas yindakuii</name>
    <dbReference type="NCBI Taxonomy" id="2565782"/>
    <lineage>
        <taxon>Bacteria</taxon>
        <taxon>Pseudomonadati</taxon>
        <taxon>Pseudomonadota</taxon>
        <taxon>Gammaproteobacteria</taxon>
        <taxon>Lysobacterales</taxon>
        <taxon>Lysobacteraceae</taxon>
        <taxon>Luteimonas</taxon>
    </lineage>
</organism>
<dbReference type="EMBL" id="SPUH01000001">
    <property type="protein sequence ID" value="TKS53768.1"/>
    <property type="molecule type" value="Genomic_DNA"/>
</dbReference>
<dbReference type="Pfam" id="PF11738">
    <property type="entry name" value="DUF3298"/>
    <property type="match status" value="1"/>
</dbReference>
<dbReference type="AlphaFoldDB" id="A0A4Z1RAL1"/>
<reference evidence="3 4" key="1">
    <citation type="submission" date="2019-01" db="EMBL/GenBank/DDBJ databases">
        <authorList>
            <person name="Zhang S."/>
        </authorList>
    </citation>
    <scope>NUCLEOTIDE SEQUENCE [LARGE SCALE GENOMIC DNA]</scope>
    <source>
        <strain evidence="3 4">1626</strain>
    </source>
</reference>
<dbReference type="Gene3D" id="3.30.565.40">
    <property type="entry name" value="Fervidobacterium nodosum Rt17-B1 like"/>
    <property type="match status" value="1"/>
</dbReference>
<evidence type="ECO:0000313" key="3">
    <source>
        <dbReference type="EMBL" id="TKS53768.1"/>
    </source>
</evidence>
<dbReference type="PROSITE" id="PS51257">
    <property type="entry name" value="PROKAR_LIPOPROTEIN"/>
    <property type="match status" value="1"/>
</dbReference>
<feature type="region of interest" description="Disordered" evidence="1">
    <location>
        <begin position="22"/>
        <end position="46"/>
    </location>
</feature>
<dbReference type="Proteomes" id="UP000298681">
    <property type="component" value="Unassembled WGS sequence"/>
</dbReference>
<protein>
    <submittedName>
        <fullName evidence="3">DUF3298 domain-containing protein</fullName>
    </submittedName>
</protein>
<gene>
    <name evidence="3" type="ORF">E4582_02590</name>
</gene>
<evidence type="ECO:0000256" key="1">
    <source>
        <dbReference type="SAM" id="MobiDB-lite"/>
    </source>
</evidence>
<dbReference type="InterPro" id="IPR021729">
    <property type="entry name" value="DUF3298"/>
</dbReference>